<feature type="compositionally biased region" description="Low complexity" evidence="1">
    <location>
        <begin position="29"/>
        <end position="38"/>
    </location>
</feature>
<evidence type="ECO:0000313" key="2">
    <source>
        <dbReference type="Proteomes" id="UP001652641"/>
    </source>
</evidence>
<proteinExistence type="predicted"/>
<dbReference type="RefSeq" id="XP_072597712.1">
    <property type="nucleotide sequence ID" value="XM_072741611.1"/>
</dbReference>
<dbReference type="Proteomes" id="UP001652641">
    <property type="component" value="Chromosome 16"/>
</dbReference>
<evidence type="ECO:0000256" key="1">
    <source>
        <dbReference type="SAM" id="MobiDB-lite"/>
    </source>
</evidence>
<accession>A0ABM4Z5B6</accession>
<feature type="compositionally biased region" description="Pro residues" evidence="1">
    <location>
        <begin position="89"/>
        <end position="113"/>
    </location>
</feature>
<reference evidence="3" key="1">
    <citation type="submission" date="2025-08" db="UniProtKB">
        <authorList>
            <consortium name="RefSeq"/>
        </authorList>
    </citation>
    <scope>IDENTIFICATION</scope>
    <source>
        <tissue evidence="3">Cell line</tissue>
    </source>
</reference>
<keyword evidence="2" id="KW-1185">Reference proteome</keyword>
<feature type="compositionally biased region" description="Basic and acidic residues" evidence="1">
    <location>
        <begin position="17"/>
        <end position="28"/>
    </location>
</feature>
<protein>
    <submittedName>
        <fullName evidence="3">Uncharacterized protein</fullName>
    </submittedName>
</protein>
<organism evidence="2 3">
    <name type="scientific">Vulpes vulpes</name>
    <name type="common">Red fox</name>
    <dbReference type="NCBI Taxonomy" id="9627"/>
    <lineage>
        <taxon>Eukaryota</taxon>
        <taxon>Metazoa</taxon>
        <taxon>Chordata</taxon>
        <taxon>Craniata</taxon>
        <taxon>Vertebrata</taxon>
        <taxon>Euteleostomi</taxon>
        <taxon>Mammalia</taxon>
        <taxon>Eutheria</taxon>
        <taxon>Laurasiatheria</taxon>
        <taxon>Carnivora</taxon>
        <taxon>Caniformia</taxon>
        <taxon>Canidae</taxon>
        <taxon>Vulpes</taxon>
    </lineage>
</organism>
<feature type="region of interest" description="Disordered" evidence="1">
    <location>
        <begin position="1"/>
        <end position="143"/>
    </location>
</feature>
<feature type="compositionally biased region" description="Pro residues" evidence="1">
    <location>
        <begin position="64"/>
        <end position="82"/>
    </location>
</feature>
<dbReference type="GeneID" id="140595897"/>
<feature type="compositionally biased region" description="Gly residues" evidence="1">
    <location>
        <begin position="1"/>
        <end position="16"/>
    </location>
</feature>
<feature type="compositionally biased region" description="Basic and acidic residues" evidence="1">
    <location>
        <begin position="51"/>
        <end position="61"/>
    </location>
</feature>
<gene>
    <name evidence="3" type="primary">LOC140595897</name>
</gene>
<evidence type="ECO:0000313" key="3">
    <source>
        <dbReference type="RefSeq" id="XP_072597712.1"/>
    </source>
</evidence>
<name>A0ABM4Z5B6_VULVU</name>
<sequence length="209" mass="22760">MGEGAGGPRSGRGRGGGRGEVRRPEGRGDAAATADAAAILIERSGCARLFPPERRSRRETPRALIPPPPALSSPPALPPLPPHTRRSPHTPPRPARRPPFPLPSGLPALGPPPRRARPPRPARISVSGRKGNAKPARPRGESGWQLETWNFGTKGARNTCYWFKTVMVGLHLCLEPLPVKREQKSAERIFGTELPITNKRRDKLSRRSP</sequence>